<dbReference type="RefSeq" id="WP_167476930.1">
    <property type="nucleotide sequence ID" value="NZ_CP046172.1"/>
</dbReference>
<dbReference type="InterPro" id="IPR017900">
    <property type="entry name" value="4Fe4S_Fe_S_CS"/>
</dbReference>
<evidence type="ECO:0000313" key="10">
    <source>
        <dbReference type="Proteomes" id="UP000503540"/>
    </source>
</evidence>
<dbReference type="AlphaFoldDB" id="A0A6G9YNN2"/>
<dbReference type="SUPFAM" id="SSF56176">
    <property type="entry name" value="FAD-binding/transporter-associated domain-like"/>
    <property type="match status" value="1"/>
</dbReference>
<keyword evidence="5" id="KW-0560">Oxidoreductase</keyword>
<sequence length="955" mass="103721">MREAERRRLAEALRGCVAGEVRFDDGSRAMYANDASIYRQVPVGVVVPRDADDVRGALAVCRDFGAAVLARGCGTGLAGQSVNAAVVFDFSKYLNSILEIDADRRLARVQPGVICDELRSAAAPFGLTFAPDPATHDRCTIGGMIGNNSCGTHSVLGGKTVDNVLSMTVLTADGTELTVGPTPPAELAARRREPGRVGDIYRALTELRDEYTALIRTRYPDIPRRVSGYNLDALLPENGFDTAKALVGTESTCVLVLEATLRLIPNPSHRALLVVGYPDAATAADHVTEFHDPQLVGLECFDAGVLDNLRKHLGSQPSSAELPSGRAWLLAEYGADDQDRATAAATRVGDRIGAPGSARIFEDPDEQDEVWEIRRSAIEFARIPGEHAGLAGWEDAAVAPEVLGDYLRDYCALVARYGYHTVLFGHFGQGCVHNRLDLDFRTADRVAAFSRFLADAGDLVVRYGGSLSGEHGDGQLRADQLVKMFGPDLVTAFRKFKAIFDPEGRMNPGKVVDPFRPDQNLRSGPDSKVRTVRTHFAYRDDERGFADAANRCFGVGKCRHLDGGVMCPSFMVTREEQHSTRGRARLLFEMMEGHLADGPGWRDPHVKGALDLCLSCKGCRSDCPVGVDMATYKAEFLSHYYARRLRPRAAYALGLIPLWAKAASHAPRLANAALRAPGLGRMLKFAAGVAPERAAPSFAHNTFRSWFGGRQSAAGEPVLLWPDTFTNYFQPGIGMAAVEVLTDAGCAVQLPDRQLCCGRPLYDYGMVPTAKRWLRRAVDALGPAAAAGLPVIGLEPSCVAVFRDELRNLFPDDLDAHRVANATRTLGEYLVEHGYHPPRLARDALVQTHCHDHAVLRPDADRELLAAMGVSARYPDSGCCGMAGSFGFERGERYRVSIAAAQRVILPQVRRAEPETLLIANGFSCREQIAQATGRQPLHLAQAIQLAIDDEKGTK</sequence>
<keyword evidence="3" id="KW-0479">Metal-binding</keyword>
<dbReference type="PROSITE" id="PS51387">
    <property type="entry name" value="FAD_PCMH"/>
    <property type="match status" value="1"/>
</dbReference>
<dbReference type="Pfam" id="PF01565">
    <property type="entry name" value="FAD_binding_4"/>
    <property type="match status" value="1"/>
</dbReference>
<dbReference type="InterPro" id="IPR017896">
    <property type="entry name" value="4Fe4S_Fe-S-bd"/>
</dbReference>
<dbReference type="SUPFAM" id="SSF46548">
    <property type="entry name" value="alpha-helical ferredoxin"/>
    <property type="match status" value="1"/>
</dbReference>
<dbReference type="InterPro" id="IPR006094">
    <property type="entry name" value="Oxid_FAD_bind_N"/>
</dbReference>
<feature type="domain" description="FAD-binding PCMH-type" evidence="8">
    <location>
        <begin position="38"/>
        <end position="266"/>
    </location>
</feature>
<dbReference type="KEGG" id="nah:F5544_33485"/>
<dbReference type="Gene3D" id="3.30.465.10">
    <property type="match status" value="1"/>
</dbReference>
<dbReference type="InterPro" id="IPR016164">
    <property type="entry name" value="FAD-linked_Oxase-like_C"/>
</dbReference>
<dbReference type="InterPro" id="IPR036318">
    <property type="entry name" value="FAD-bd_PCMH-like_sf"/>
</dbReference>
<dbReference type="InterPro" id="IPR004017">
    <property type="entry name" value="Cys_rich_dom"/>
</dbReference>
<evidence type="ECO:0000256" key="3">
    <source>
        <dbReference type="ARBA" id="ARBA00022723"/>
    </source>
</evidence>
<evidence type="ECO:0000256" key="1">
    <source>
        <dbReference type="ARBA" id="ARBA00001974"/>
    </source>
</evidence>
<dbReference type="PANTHER" id="PTHR11748">
    <property type="entry name" value="D-LACTATE DEHYDROGENASE"/>
    <property type="match status" value="1"/>
</dbReference>
<dbReference type="InterPro" id="IPR016166">
    <property type="entry name" value="FAD-bd_PCMH"/>
</dbReference>
<dbReference type="PANTHER" id="PTHR11748:SF119">
    <property type="entry name" value="D-2-HYDROXYGLUTARATE DEHYDROGENASE"/>
    <property type="match status" value="1"/>
</dbReference>
<evidence type="ECO:0000256" key="5">
    <source>
        <dbReference type="ARBA" id="ARBA00023002"/>
    </source>
</evidence>
<evidence type="ECO:0000256" key="7">
    <source>
        <dbReference type="ARBA" id="ARBA00023014"/>
    </source>
</evidence>
<keyword evidence="4" id="KW-0274">FAD</keyword>
<proteinExistence type="predicted"/>
<dbReference type="SUPFAM" id="SSF55103">
    <property type="entry name" value="FAD-linked oxidases, C-terminal domain"/>
    <property type="match status" value="1"/>
</dbReference>
<dbReference type="GO" id="GO:1903457">
    <property type="term" value="P:lactate catabolic process"/>
    <property type="evidence" value="ECO:0007669"/>
    <property type="project" value="TreeGrafter"/>
</dbReference>
<comment type="cofactor">
    <cofactor evidence="1">
        <name>FAD</name>
        <dbReference type="ChEBI" id="CHEBI:57692"/>
    </cofactor>
</comment>
<dbReference type="GO" id="GO:0071949">
    <property type="term" value="F:FAD binding"/>
    <property type="evidence" value="ECO:0007669"/>
    <property type="project" value="InterPro"/>
</dbReference>
<reference evidence="9 10" key="1">
    <citation type="journal article" date="2019" name="ACS Chem. Biol.">
        <title>Identification and Mobilization of a Cryptic Antibiotic Biosynthesis Gene Locus from a Human-Pathogenic Nocardia Isolate.</title>
        <authorList>
            <person name="Herisse M."/>
            <person name="Ishida K."/>
            <person name="Porter J.L."/>
            <person name="Howden B."/>
            <person name="Hertweck C."/>
            <person name="Stinear T.P."/>
            <person name="Pidot S.J."/>
        </authorList>
    </citation>
    <scope>NUCLEOTIDE SEQUENCE [LARGE SCALE GENOMIC DNA]</scope>
    <source>
        <strain evidence="9 10">AUSMDU00012717</strain>
    </source>
</reference>
<dbReference type="EMBL" id="CP046172">
    <property type="protein sequence ID" value="QIS14533.1"/>
    <property type="molecule type" value="Genomic_DNA"/>
</dbReference>
<keyword evidence="6" id="KW-0408">Iron</keyword>
<dbReference type="Gene3D" id="1.10.45.10">
    <property type="entry name" value="Vanillyl-alcohol Oxidase, Chain A, domain 4"/>
    <property type="match status" value="1"/>
</dbReference>
<evidence type="ECO:0000259" key="8">
    <source>
        <dbReference type="PROSITE" id="PS51387"/>
    </source>
</evidence>
<accession>A0A6G9YNN2</accession>
<dbReference type="Pfam" id="PF13183">
    <property type="entry name" value="Fer4_8"/>
    <property type="match status" value="1"/>
</dbReference>
<evidence type="ECO:0000256" key="4">
    <source>
        <dbReference type="ARBA" id="ARBA00022827"/>
    </source>
</evidence>
<dbReference type="InterPro" id="IPR016169">
    <property type="entry name" value="FAD-bd_PCMH_sub2"/>
</dbReference>
<dbReference type="GO" id="GO:0046872">
    <property type="term" value="F:metal ion binding"/>
    <property type="evidence" value="ECO:0007669"/>
    <property type="project" value="UniProtKB-KW"/>
</dbReference>
<dbReference type="Proteomes" id="UP000503540">
    <property type="component" value="Chromosome"/>
</dbReference>
<protein>
    <submittedName>
        <fullName evidence="9">FAD-binding protein</fullName>
    </submittedName>
</protein>
<organism evidence="9 10">
    <name type="scientific">Nocardia arthritidis</name>
    <dbReference type="NCBI Taxonomy" id="228602"/>
    <lineage>
        <taxon>Bacteria</taxon>
        <taxon>Bacillati</taxon>
        <taxon>Actinomycetota</taxon>
        <taxon>Actinomycetes</taxon>
        <taxon>Mycobacteriales</taxon>
        <taxon>Nocardiaceae</taxon>
        <taxon>Nocardia</taxon>
    </lineage>
</organism>
<dbReference type="Pfam" id="PF02754">
    <property type="entry name" value="CCG"/>
    <property type="match status" value="1"/>
</dbReference>
<dbReference type="GO" id="GO:0051536">
    <property type="term" value="F:iron-sulfur cluster binding"/>
    <property type="evidence" value="ECO:0007669"/>
    <property type="project" value="UniProtKB-KW"/>
</dbReference>
<dbReference type="PROSITE" id="PS00198">
    <property type="entry name" value="4FE4S_FER_1"/>
    <property type="match status" value="1"/>
</dbReference>
<gene>
    <name evidence="9" type="ORF">F5544_33485</name>
</gene>
<evidence type="ECO:0000313" key="9">
    <source>
        <dbReference type="EMBL" id="QIS14533.1"/>
    </source>
</evidence>
<dbReference type="InterPro" id="IPR004113">
    <property type="entry name" value="FAD-bd_oxidored_4_C"/>
</dbReference>
<evidence type="ECO:0000256" key="6">
    <source>
        <dbReference type="ARBA" id="ARBA00023004"/>
    </source>
</evidence>
<evidence type="ECO:0000256" key="2">
    <source>
        <dbReference type="ARBA" id="ARBA00022630"/>
    </source>
</evidence>
<keyword evidence="2" id="KW-0285">Flavoprotein</keyword>
<dbReference type="GO" id="GO:0008720">
    <property type="term" value="F:D-lactate dehydrogenase (NAD+) activity"/>
    <property type="evidence" value="ECO:0007669"/>
    <property type="project" value="TreeGrafter"/>
</dbReference>
<name>A0A6G9YNN2_9NOCA</name>
<keyword evidence="7" id="KW-0411">Iron-sulfur</keyword>
<dbReference type="Pfam" id="PF02913">
    <property type="entry name" value="FAD-oxidase_C"/>
    <property type="match status" value="1"/>
</dbReference>
<keyword evidence="10" id="KW-1185">Reference proteome</keyword>
<dbReference type="GO" id="GO:0004458">
    <property type="term" value="F:D-lactate dehydrogenase (cytochrome) activity"/>
    <property type="evidence" value="ECO:0007669"/>
    <property type="project" value="TreeGrafter"/>
</dbReference>
<dbReference type="Gene3D" id="3.30.70.2740">
    <property type="match status" value="1"/>
</dbReference>
<dbReference type="InterPro" id="IPR016171">
    <property type="entry name" value="Vanillyl_alc_oxidase_C-sub2"/>
</dbReference>